<reference evidence="1" key="1">
    <citation type="journal article" date="2020" name="Stud. Mycol.">
        <title>101 Dothideomycetes genomes: a test case for predicting lifestyles and emergence of pathogens.</title>
        <authorList>
            <person name="Haridas S."/>
            <person name="Albert R."/>
            <person name="Binder M."/>
            <person name="Bloem J."/>
            <person name="Labutti K."/>
            <person name="Salamov A."/>
            <person name="Andreopoulos B."/>
            <person name="Baker S."/>
            <person name="Barry K."/>
            <person name="Bills G."/>
            <person name="Bluhm B."/>
            <person name="Cannon C."/>
            <person name="Castanera R."/>
            <person name="Culley D."/>
            <person name="Daum C."/>
            <person name="Ezra D."/>
            <person name="Gonzalez J."/>
            <person name="Henrissat B."/>
            <person name="Kuo A."/>
            <person name="Liang C."/>
            <person name="Lipzen A."/>
            <person name="Lutzoni F."/>
            <person name="Magnuson J."/>
            <person name="Mondo S."/>
            <person name="Nolan M."/>
            <person name="Ohm R."/>
            <person name="Pangilinan J."/>
            <person name="Park H.-J."/>
            <person name="Ramirez L."/>
            <person name="Alfaro M."/>
            <person name="Sun H."/>
            <person name="Tritt A."/>
            <person name="Yoshinaga Y."/>
            <person name="Zwiers L.-H."/>
            <person name="Turgeon B."/>
            <person name="Goodwin S."/>
            <person name="Spatafora J."/>
            <person name="Crous P."/>
            <person name="Grigoriev I."/>
        </authorList>
    </citation>
    <scope>NUCLEOTIDE SEQUENCE</scope>
    <source>
        <strain evidence="1">ATCC 200398</strain>
    </source>
</reference>
<protein>
    <submittedName>
        <fullName evidence="1">Uncharacterized protein</fullName>
    </submittedName>
</protein>
<evidence type="ECO:0000313" key="2">
    <source>
        <dbReference type="Proteomes" id="UP000799755"/>
    </source>
</evidence>
<dbReference type="Proteomes" id="UP000799755">
    <property type="component" value="Unassembled WGS sequence"/>
</dbReference>
<gene>
    <name evidence="1" type="ORF">BDR25DRAFT_348405</name>
</gene>
<comment type="caution">
    <text evidence="1">The sequence shown here is derived from an EMBL/GenBank/DDBJ whole genome shotgun (WGS) entry which is preliminary data.</text>
</comment>
<organism evidence="1 2">
    <name type="scientific">Lindgomyces ingoldianus</name>
    <dbReference type="NCBI Taxonomy" id="673940"/>
    <lineage>
        <taxon>Eukaryota</taxon>
        <taxon>Fungi</taxon>
        <taxon>Dikarya</taxon>
        <taxon>Ascomycota</taxon>
        <taxon>Pezizomycotina</taxon>
        <taxon>Dothideomycetes</taxon>
        <taxon>Pleosporomycetidae</taxon>
        <taxon>Pleosporales</taxon>
        <taxon>Lindgomycetaceae</taxon>
        <taxon>Lindgomyces</taxon>
    </lineage>
</organism>
<dbReference type="EMBL" id="MU003492">
    <property type="protein sequence ID" value="KAF2478122.1"/>
    <property type="molecule type" value="Genomic_DNA"/>
</dbReference>
<accession>A0ACB6RHY6</accession>
<evidence type="ECO:0000313" key="1">
    <source>
        <dbReference type="EMBL" id="KAF2478122.1"/>
    </source>
</evidence>
<sequence length="309" mass="35421">METVCKLRRRFGMGLLFRRTAVRERRPPRRTNGDFPCSENALSYLSVIKATPQFRIEFHRQQGENPPKKKNHTMVFQYLLLFRFEESLDPGLSTAITFAKCHVATSPPFDPPFLRLPAKEENEAHETSYTLRATWPLTSSESPFGLWEERRNADSSKSHQDDLQFLIRGPGDESSGILDLSERLRQWRSALASGYGYRLWLPAIGTGDRLHLHHAGRRAFENESVAGASLAVDTRSALIGVAENDDWWLRWSAMRNIEKQVRAHRNSQRQDECPMSLTLSPWGTQDMTGKLRSETCETRRSEASEKDEA</sequence>
<name>A0ACB6RHY6_9PLEO</name>
<proteinExistence type="predicted"/>
<keyword evidence="2" id="KW-1185">Reference proteome</keyword>